<dbReference type="EMBL" id="WJBH02000007">
    <property type="protein sequence ID" value="KAI9555822.1"/>
    <property type="molecule type" value="Genomic_DNA"/>
</dbReference>
<protein>
    <submittedName>
        <fullName evidence="1">Uncharacterized protein</fullName>
    </submittedName>
</protein>
<organism evidence="1 2">
    <name type="scientific">Daphnia sinensis</name>
    <dbReference type="NCBI Taxonomy" id="1820382"/>
    <lineage>
        <taxon>Eukaryota</taxon>
        <taxon>Metazoa</taxon>
        <taxon>Ecdysozoa</taxon>
        <taxon>Arthropoda</taxon>
        <taxon>Crustacea</taxon>
        <taxon>Branchiopoda</taxon>
        <taxon>Diplostraca</taxon>
        <taxon>Cladocera</taxon>
        <taxon>Anomopoda</taxon>
        <taxon>Daphniidae</taxon>
        <taxon>Daphnia</taxon>
        <taxon>Daphnia similis group</taxon>
    </lineage>
</organism>
<dbReference type="AlphaFoldDB" id="A0AAD5KME6"/>
<proteinExistence type="predicted"/>
<gene>
    <name evidence="1" type="ORF">GHT06_018338</name>
</gene>
<evidence type="ECO:0000313" key="1">
    <source>
        <dbReference type="EMBL" id="KAI9555822.1"/>
    </source>
</evidence>
<accession>A0AAD5KME6</accession>
<name>A0AAD5KME6_9CRUS</name>
<keyword evidence="2" id="KW-1185">Reference proteome</keyword>
<dbReference type="Proteomes" id="UP000820818">
    <property type="component" value="Linkage Group LG7"/>
</dbReference>
<comment type="caution">
    <text evidence="1">The sequence shown here is derived from an EMBL/GenBank/DDBJ whole genome shotgun (WGS) entry which is preliminary data.</text>
</comment>
<reference evidence="1 2" key="1">
    <citation type="submission" date="2022-05" db="EMBL/GenBank/DDBJ databases">
        <title>A multi-omics perspective on studying reproductive biology in Daphnia sinensis.</title>
        <authorList>
            <person name="Jia J."/>
        </authorList>
    </citation>
    <scope>NUCLEOTIDE SEQUENCE [LARGE SCALE GENOMIC DNA]</scope>
    <source>
        <strain evidence="1 2">WSL</strain>
    </source>
</reference>
<sequence length="91" mass="10144">MFRDEFSAATLFLSAYSKGTATLVSCHHAPGRAVVRRSENTRCGHGTHTKFCGALLGWERDSRHLISRCWTRMKALDQSPSLKKAVVPSPR</sequence>
<evidence type="ECO:0000313" key="2">
    <source>
        <dbReference type="Proteomes" id="UP000820818"/>
    </source>
</evidence>